<feature type="transmembrane region" description="Helical" evidence="1">
    <location>
        <begin position="97"/>
        <end position="117"/>
    </location>
</feature>
<evidence type="ECO:0000313" key="3">
    <source>
        <dbReference type="Proteomes" id="UP000705230"/>
    </source>
</evidence>
<proteinExistence type="predicted"/>
<accession>A0A937JE97</accession>
<feature type="transmembrane region" description="Helical" evidence="1">
    <location>
        <begin position="67"/>
        <end position="90"/>
    </location>
</feature>
<evidence type="ECO:0000256" key="1">
    <source>
        <dbReference type="SAM" id="Phobius"/>
    </source>
</evidence>
<name>A0A937JE97_9GAMM</name>
<feature type="transmembrane region" description="Helical" evidence="1">
    <location>
        <begin position="21"/>
        <end position="43"/>
    </location>
</feature>
<sequence length="157" mass="18072">MINLKNLLPSAADNNYRGHPVALWAFILFVALMTWRSIIHMLFEEVGMHNIANFIILTGDPDPMPVIYQFFSLWGFAQLIFCLVCWIVIFRYKALVPLMYLFWLFEWSFRTIGYSFIRDSISAQGVYTVDVTPGVALAPYASLLLIILLSLSLLQKK</sequence>
<organism evidence="2 3">
    <name type="scientific">SAR86 cluster bacterium</name>
    <dbReference type="NCBI Taxonomy" id="2030880"/>
    <lineage>
        <taxon>Bacteria</taxon>
        <taxon>Pseudomonadati</taxon>
        <taxon>Pseudomonadota</taxon>
        <taxon>Gammaproteobacteria</taxon>
        <taxon>SAR86 cluster</taxon>
    </lineage>
</organism>
<keyword evidence="1" id="KW-0812">Transmembrane</keyword>
<keyword evidence="1" id="KW-1133">Transmembrane helix</keyword>
<comment type="caution">
    <text evidence="2">The sequence shown here is derived from an EMBL/GenBank/DDBJ whole genome shotgun (WGS) entry which is preliminary data.</text>
</comment>
<protein>
    <submittedName>
        <fullName evidence="2">Uncharacterized protein</fullName>
    </submittedName>
</protein>
<reference evidence="2" key="1">
    <citation type="submission" date="2020-10" db="EMBL/GenBank/DDBJ databases">
        <title>Microbiome of the Black Sea water column analyzed by genome centric metagenomics.</title>
        <authorList>
            <person name="Cabello-Yeves P.J."/>
            <person name="Callieri C."/>
            <person name="Picazo A."/>
            <person name="Mehrshad M."/>
            <person name="Haro-Moreno J.M."/>
            <person name="Roda-Garcia J."/>
            <person name="Dzembekova N."/>
            <person name="Slabakova V."/>
            <person name="Slabakova N."/>
            <person name="Moncheva S."/>
            <person name="Rodriguez-Valera F."/>
        </authorList>
    </citation>
    <scope>NUCLEOTIDE SEQUENCE</scope>
    <source>
        <strain evidence="2">BS30m-G43</strain>
    </source>
</reference>
<keyword evidence="1" id="KW-0472">Membrane</keyword>
<feature type="transmembrane region" description="Helical" evidence="1">
    <location>
        <begin position="137"/>
        <end position="154"/>
    </location>
</feature>
<dbReference type="Proteomes" id="UP000705230">
    <property type="component" value="Unassembled WGS sequence"/>
</dbReference>
<dbReference type="EMBL" id="JADHSG010000003">
    <property type="protein sequence ID" value="MBL6903143.1"/>
    <property type="molecule type" value="Genomic_DNA"/>
</dbReference>
<evidence type="ECO:0000313" key="2">
    <source>
        <dbReference type="EMBL" id="MBL6903143.1"/>
    </source>
</evidence>
<gene>
    <name evidence="2" type="ORF">ISR29_02970</name>
</gene>
<dbReference type="AlphaFoldDB" id="A0A937JE97"/>